<dbReference type="Pfam" id="PF00239">
    <property type="entry name" value="Resolvase"/>
    <property type="match status" value="1"/>
</dbReference>
<dbReference type="SUPFAM" id="SSF53041">
    <property type="entry name" value="Resolvase-like"/>
    <property type="match status" value="1"/>
</dbReference>
<dbReference type="Pfam" id="PF13340">
    <property type="entry name" value="DUF4096"/>
    <property type="match status" value="1"/>
</dbReference>
<dbReference type="SMART" id="SM00857">
    <property type="entry name" value="Resolvase"/>
    <property type="match status" value="1"/>
</dbReference>
<dbReference type="PROSITE" id="PS51736">
    <property type="entry name" value="RECOMBINASES_3"/>
    <property type="match status" value="1"/>
</dbReference>
<name>N0CZS9_STRMI</name>
<dbReference type="SUPFAM" id="SSF46785">
    <property type="entry name" value="Winged helix' DNA-binding domain"/>
    <property type="match status" value="1"/>
</dbReference>
<dbReference type="PROSITE" id="PS00397">
    <property type="entry name" value="RECOMBINASES_1"/>
    <property type="match status" value="1"/>
</dbReference>
<dbReference type="InterPro" id="IPR025161">
    <property type="entry name" value="IS402-like_dom"/>
</dbReference>
<feature type="domain" description="Recombinase" evidence="7">
    <location>
        <begin position="184"/>
        <end position="318"/>
    </location>
</feature>
<dbReference type="InterPro" id="IPR038109">
    <property type="entry name" value="DNA_bind_recomb_sf"/>
</dbReference>
<dbReference type="AlphaFoldDB" id="N0CZS9"/>
<dbReference type="InterPro" id="IPR011109">
    <property type="entry name" value="DNA_bind_recombinase_dom"/>
</dbReference>
<dbReference type="Proteomes" id="UP000013304">
    <property type="component" value="Chromosome"/>
</dbReference>
<dbReference type="HOGENOM" id="CLU_027861_0_0_11"/>
<protein>
    <submittedName>
        <fullName evidence="8">Recombinase</fullName>
    </submittedName>
</protein>
<evidence type="ECO:0000256" key="4">
    <source>
        <dbReference type="PIRSR" id="PIRSR606118-50"/>
    </source>
</evidence>
<dbReference type="InterPro" id="IPR006118">
    <property type="entry name" value="Recombinase_CS"/>
</dbReference>
<dbReference type="InterPro" id="IPR036390">
    <property type="entry name" value="WH_DNA-bd_sf"/>
</dbReference>
<keyword evidence="3" id="KW-0233">DNA recombination</keyword>
<organism evidence="8 9">
    <name type="scientific">Streptomyces microflavus DSM 40593</name>
    <dbReference type="NCBI Taxonomy" id="1303692"/>
    <lineage>
        <taxon>Bacteria</taxon>
        <taxon>Bacillati</taxon>
        <taxon>Actinomycetota</taxon>
        <taxon>Actinomycetes</taxon>
        <taxon>Kitasatosporales</taxon>
        <taxon>Streptomycetaceae</taxon>
        <taxon>Streptomyces</taxon>
    </lineage>
</organism>
<dbReference type="eggNOG" id="COG3293">
    <property type="taxonomic scope" value="Bacteria"/>
</dbReference>
<dbReference type="eggNOG" id="COG0758">
    <property type="taxonomic scope" value="Bacteria"/>
</dbReference>
<evidence type="ECO:0000259" key="7">
    <source>
        <dbReference type="PROSITE" id="PS51737"/>
    </source>
</evidence>
<dbReference type="PANTHER" id="PTHR30461">
    <property type="entry name" value="DNA-INVERTASE FROM LAMBDOID PROPHAGE"/>
    <property type="match status" value="1"/>
</dbReference>
<dbReference type="EMBL" id="CP005080">
    <property type="protein sequence ID" value="AGK80459.1"/>
    <property type="molecule type" value="Genomic_DNA"/>
</dbReference>
<keyword evidence="2" id="KW-0238">DNA-binding</keyword>
<accession>N0CZS9</accession>
<dbReference type="KEGG" id="sfi:SFUL_5571"/>
<dbReference type="PROSITE" id="PS51737">
    <property type="entry name" value="RECOMBINASE_DNA_BIND"/>
    <property type="match status" value="1"/>
</dbReference>
<evidence type="ECO:0000256" key="1">
    <source>
        <dbReference type="ARBA" id="ARBA00022908"/>
    </source>
</evidence>
<dbReference type="InterPro" id="IPR036162">
    <property type="entry name" value="Resolvase-like_N_sf"/>
</dbReference>
<feature type="active site" description="O-(5'-phospho-DNA)-serine intermediate" evidence="4 5">
    <location>
        <position position="34"/>
    </location>
</feature>
<proteinExistence type="predicted"/>
<feature type="domain" description="Resolvase/invertase-type recombinase catalytic" evidence="6">
    <location>
        <begin position="26"/>
        <end position="176"/>
    </location>
</feature>
<dbReference type="GO" id="GO:0000150">
    <property type="term" value="F:DNA strand exchange activity"/>
    <property type="evidence" value="ECO:0007669"/>
    <property type="project" value="InterPro"/>
</dbReference>
<evidence type="ECO:0000256" key="5">
    <source>
        <dbReference type="PROSITE-ProRule" id="PRU10137"/>
    </source>
</evidence>
<evidence type="ECO:0000259" key="6">
    <source>
        <dbReference type="PROSITE" id="PS51736"/>
    </source>
</evidence>
<evidence type="ECO:0000256" key="3">
    <source>
        <dbReference type="ARBA" id="ARBA00023172"/>
    </source>
</evidence>
<gene>
    <name evidence="8" type="ORF">SFUL_5571</name>
</gene>
<dbReference type="GO" id="GO:0003677">
    <property type="term" value="F:DNA binding"/>
    <property type="evidence" value="ECO:0007669"/>
    <property type="project" value="UniProtKB-KW"/>
</dbReference>
<dbReference type="InterPro" id="IPR050639">
    <property type="entry name" value="SSR_resolvase"/>
</dbReference>
<dbReference type="Gene3D" id="3.90.1750.20">
    <property type="entry name" value="Putative Large Serine Recombinase, Chain B, Domain 2"/>
    <property type="match status" value="1"/>
</dbReference>
<dbReference type="InterPro" id="IPR006119">
    <property type="entry name" value="Resolv_N"/>
</dbReference>
<dbReference type="OrthoDB" id="4546548at2"/>
<sequence>MNQKNTDALDIAMGVVDRVTHTVRLRAVAYARVSTEEQAKGYGVQSALKKITRYIGRKDWDYVGTYTDEGISGSLEAADREDLKRLMADAHRTPRPFDIVVVSEGRAIGRVGRAFWRWVWALEDIGVFVGVVEDDYDNSTAEGRKKMRRDADYAETEYEVIRKRTQGGLQEKAEDGGWTGGQPPYGYEIACKGQKGKSHLVQCAAEVKVLRLAWKLVVEDGIANTRDLAARLNAESHFTRSGVPWSHSNLRAKLLSESTLNARVIFRNPNRTRAGHGAKFGRDGKPLNGETVIIKLDPIFTPDQVVALAAALGRTAKGAGRPKPQAYPLSKRLFNEHTGCNSHHVGMARTSRGGRWYRCSGLAAKYPGDAVCGCKMVDADAMESAVWGEVVNLLGDPHRLRAMAAEWVGMTEGDKVQHADRIADFDRQIADLDRAITTMVKEYAKAGLPASAVAAASAALIEERRQLTDIRDEAAQWLEETKATAQRARDLEALATMARTRLADMDPADQDDVLGLLDVRVTITGAVPKPKLGLACSLAEWFKEAGRKVPAELTDEAWALAEPVVKAWEPPNHKLIPGRLMLDAMFYKARTGCKWSDLPERFGLWKGIHSRYKTWRNCGVWDDVMAALPQDGPGYRPVPELNLVPPFRVEGRVDPRVLTGADIQEEEVAPETGMPGPATSGLSAGVHELLRGEGVLVTDASEVAELVGDIGDLATERRGPVLPRDRLDPAAARVLDALPYHGPVGPRDLARSAGTSADETLGRLYELHSLGFVEREGDGWRLTRPYPCNDDARRGGS</sequence>
<evidence type="ECO:0000256" key="2">
    <source>
        <dbReference type="ARBA" id="ARBA00023125"/>
    </source>
</evidence>
<dbReference type="Gene3D" id="3.40.50.1390">
    <property type="entry name" value="Resolvase, N-terminal catalytic domain"/>
    <property type="match status" value="1"/>
</dbReference>
<dbReference type="PANTHER" id="PTHR30461:SF2">
    <property type="entry name" value="SERINE RECOMBINASE PINE-RELATED"/>
    <property type="match status" value="1"/>
</dbReference>
<dbReference type="PATRIC" id="fig|1303692.3.peg.5595"/>
<evidence type="ECO:0000313" key="8">
    <source>
        <dbReference type="EMBL" id="AGK80459.1"/>
    </source>
</evidence>
<reference evidence="8 9" key="1">
    <citation type="submission" date="2013-04" db="EMBL/GenBank/DDBJ databases">
        <title>Complete genome sequence of Streptomyces fulvissimus.</title>
        <authorList>
            <person name="Myronovskyi M."/>
            <person name="Tokovenko B."/>
            <person name="Manderscheid N."/>
            <person name="Petzke L."/>
            <person name="Luzhetskyy A."/>
        </authorList>
    </citation>
    <scope>NUCLEOTIDE SEQUENCE [LARGE SCALE GENOMIC DNA]</scope>
    <source>
        <strain evidence="8 9">DSM 40593</strain>
    </source>
</reference>
<dbReference type="CDD" id="cd00338">
    <property type="entry name" value="Ser_Recombinase"/>
    <property type="match status" value="1"/>
</dbReference>
<keyword evidence="1" id="KW-0229">DNA integration</keyword>
<dbReference type="eggNOG" id="COG1961">
    <property type="taxonomic scope" value="Bacteria"/>
</dbReference>
<evidence type="ECO:0000313" key="9">
    <source>
        <dbReference type="Proteomes" id="UP000013304"/>
    </source>
</evidence>
<dbReference type="GO" id="GO:0015074">
    <property type="term" value="P:DNA integration"/>
    <property type="evidence" value="ECO:0007669"/>
    <property type="project" value="UniProtKB-KW"/>
</dbReference>